<evidence type="ECO:0000313" key="2">
    <source>
        <dbReference type="Proteomes" id="UP000078541"/>
    </source>
</evidence>
<dbReference type="Proteomes" id="UP000078541">
    <property type="component" value="Unassembled WGS sequence"/>
</dbReference>
<evidence type="ECO:0000313" key="1">
    <source>
        <dbReference type="EMBL" id="KYN45440.1"/>
    </source>
</evidence>
<gene>
    <name evidence="1" type="ORF">ALC56_00134</name>
</gene>
<protein>
    <submittedName>
        <fullName evidence="1">Uncharacterized protein</fullName>
    </submittedName>
</protein>
<accession>A0A195FXP1</accession>
<proteinExistence type="predicted"/>
<reference evidence="1 2" key="1">
    <citation type="submission" date="2016-03" db="EMBL/GenBank/DDBJ databases">
        <title>Trachymyrmex septentrionalis WGS genome.</title>
        <authorList>
            <person name="Nygaard S."/>
            <person name="Hu H."/>
            <person name="Boomsma J."/>
            <person name="Zhang G."/>
        </authorList>
    </citation>
    <scope>NUCLEOTIDE SEQUENCE [LARGE SCALE GENOMIC DNA]</scope>
    <source>
        <strain evidence="1">Tsep2-gDNA-1</strain>
        <tissue evidence="1">Whole body</tissue>
    </source>
</reference>
<dbReference type="AlphaFoldDB" id="A0A195FXP1"/>
<sequence>MGSASHDLVDYVTRHVYVTRVRYHHRNIGVICGSASPLAASCAKASSLAKPPRYASLSHEAISMAFFWISLIGVASKRSPIYRLSNYEESNSQRMKRAKRIAIVFGNKSGRNRRNQNERQSLRRRLDGCIMDIFNNSN</sequence>
<name>A0A195FXP1_9HYME</name>
<dbReference type="EMBL" id="KQ981161">
    <property type="protein sequence ID" value="KYN45440.1"/>
    <property type="molecule type" value="Genomic_DNA"/>
</dbReference>
<organism evidence="1 2">
    <name type="scientific">Trachymyrmex septentrionalis</name>
    <dbReference type="NCBI Taxonomy" id="34720"/>
    <lineage>
        <taxon>Eukaryota</taxon>
        <taxon>Metazoa</taxon>
        <taxon>Ecdysozoa</taxon>
        <taxon>Arthropoda</taxon>
        <taxon>Hexapoda</taxon>
        <taxon>Insecta</taxon>
        <taxon>Pterygota</taxon>
        <taxon>Neoptera</taxon>
        <taxon>Endopterygota</taxon>
        <taxon>Hymenoptera</taxon>
        <taxon>Apocrita</taxon>
        <taxon>Aculeata</taxon>
        <taxon>Formicoidea</taxon>
        <taxon>Formicidae</taxon>
        <taxon>Myrmicinae</taxon>
        <taxon>Trachymyrmex</taxon>
    </lineage>
</organism>
<keyword evidence="2" id="KW-1185">Reference proteome</keyword>